<dbReference type="RefSeq" id="WP_184310535.1">
    <property type="nucleotide sequence ID" value="NZ_JACHEN010000011.1"/>
</dbReference>
<dbReference type="PROSITE" id="PS51831">
    <property type="entry name" value="HD"/>
    <property type="match status" value="1"/>
</dbReference>
<dbReference type="PANTHER" id="PTHR43155:SF2">
    <property type="entry name" value="CYCLIC DI-GMP PHOSPHODIESTERASE PA4108"/>
    <property type="match status" value="1"/>
</dbReference>
<organism evidence="3 4">
    <name type="scientific">Anaerosolibacter carboniphilus</name>
    <dbReference type="NCBI Taxonomy" id="1417629"/>
    <lineage>
        <taxon>Bacteria</taxon>
        <taxon>Bacillati</taxon>
        <taxon>Bacillota</taxon>
        <taxon>Clostridia</taxon>
        <taxon>Peptostreptococcales</taxon>
        <taxon>Thermotaleaceae</taxon>
        <taxon>Anaerosolibacter</taxon>
    </lineage>
</organism>
<dbReference type="Pfam" id="PF13487">
    <property type="entry name" value="HD_5"/>
    <property type="match status" value="1"/>
</dbReference>
<evidence type="ECO:0000313" key="3">
    <source>
        <dbReference type="EMBL" id="MBB6215993.1"/>
    </source>
</evidence>
<dbReference type="SUPFAM" id="SSF109604">
    <property type="entry name" value="HD-domain/PDEase-like"/>
    <property type="match status" value="1"/>
</dbReference>
<comment type="caution">
    <text evidence="3">The sequence shown here is derived from an EMBL/GenBank/DDBJ whole genome shotgun (WGS) entry which is preliminary data.</text>
</comment>
<dbReference type="SMART" id="SM00471">
    <property type="entry name" value="HDc"/>
    <property type="match status" value="1"/>
</dbReference>
<dbReference type="Gene3D" id="1.10.3210.10">
    <property type="entry name" value="Hypothetical protein af1432"/>
    <property type="match status" value="1"/>
</dbReference>
<evidence type="ECO:0000259" key="2">
    <source>
        <dbReference type="PROSITE" id="PS51832"/>
    </source>
</evidence>
<evidence type="ECO:0000259" key="1">
    <source>
        <dbReference type="PROSITE" id="PS51831"/>
    </source>
</evidence>
<protein>
    <submittedName>
        <fullName evidence="3">HD-GYP domain-containing protein (C-di-GMP phosphodiesterase class II)</fullName>
    </submittedName>
</protein>
<dbReference type="InterPro" id="IPR003607">
    <property type="entry name" value="HD/PDEase_dom"/>
</dbReference>
<dbReference type="InterPro" id="IPR006674">
    <property type="entry name" value="HD_domain"/>
</dbReference>
<gene>
    <name evidence="3" type="ORF">HNQ80_002084</name>
</gene>
<evidence type="ECO:0000313" key="4">
    <source>
        <dbReference type="Proteomes" id="UP000579281"/>
    </source>
</evidence>
<dbReference type="PROSITE" id="PS51832">
    <property type="entry name" value="HD_GYP"/>
    <property type="match status" value="1"/>
</dbReference>
<feature type="domain" description="HD-GYP" evidence="2">
    <location>
        <begin position="104"/>
        <end position="300"/>
    </location>
</feature>
<dbReference type="CDD" id="cd00077">
    <property type="entry name" value="HDc"/>
    <property type="match status" value="1"/>
</dbReference>
<dbReference type="PANTHER" id="PTHR43155">
    <property type="entry name" value="CYCLIC DI-GMP PHOSPHODIESTERASE PA4108-RELATED"/>
    <property type="match status" value="1"/>
</dbReference>
<dbReference type="InterPro" id="IPR037522">
    <property type="entry name" value="HD_GYP_dom"/>
</dbReference>
<name>A0A841KRH3_9FIRM</name>
<sequence length="342" mass="39008">MIKSNDLKEGMILGRDILLESGTLLIPSKAVLTGKHIENIRKLDIPYICILDENRTNEIESKNFQWEKEYHKALLALQSVFHNAYIGNKLEMDKVQQAIDPLIKELSKDSTILFKIRKINVLDQYTLRHSINVGLLATITGKWLGFSLVKLKELAIAGFLHDIGKAMVPLEILNKPDKLTIEEFEKIREHATLGYNYLKNTPIISKNILDGILQHHDRMDGSGYPLKLKGNEINEYARIIAIVDTFDAIISQRPYKSRQSPFVAVEVLHNSLFHTLDPHICNVFLDNILQLYIGAAVKLNTNEVGEIVTINKHLPTRPLVRVDNKFIDLSENMNYQIVDLII</sequence>
<accession>A0A841KRH3</accession>
<dbReference type="AlphaFoldDB" id="A0A841KRH3"/>
<feature type="domain" description="HD" evidence="1">
    <location>
        <begin position="126"/>
        <end position="249"/>
    </location>
</feature>
<keyword evidence="4" id="KW-1185">Reference proteome</keyword>
<dbReference type="Proteomes" id="UP000579281">
    <property type="component" value="Unassembled WGS sequence"/>
</dbReference>
<proteinExistence type="predicted"/>
<dbReference type="EMBL" id="JACHEN010000011">
    <property type="protein sequence ID" value="MBB6215993.1"/>
    <property type="molecule type" value="Genomic_DNA"/>
</dbReference>
<reference evidence="3 4" key="1">
    <citation type="submission" date="2020-08" db="EMBL/GenBank/DDBJ databases">
        <title>Genomic Encyclopedia of Type Strains, Phase IV (KMG-IV): sequencing the most valuable type-strain genomes for metagenomic binning, comparative biology and taxonomic classification.</title>
        <authorList>
            <person name="Goeker M."/>
        </authorList>
    </citation>
    <scope>NUCLEOTIDE SEQUENCE [LARGE SCALE GENOMIC DNA]</scope>
    <source>
        <strain evidence="3 4">DSM 103526</strain>
    </source>
</reference>